<feature type="region of interest" description="Disordered" evidence="6">
    <location>
        <begin position="126"/>
        <end position="188"/>
    </location>
</feature>
<protein>
    <submittedName>
        <fullName evidence="8">ARF GAP-like zinc finger-containing protein</fullName>
    </submittedName>
</protein>
<evidence type="ECO:0000313" key="8">
    <source>
        <dbReference type="EMBL" id="EAY18590.1"/>
    </source>
</evidence>
<dbReference type="CDD" id="cd08204">
    <property type="entry name" value="ArfGap"/>
    <property type="match status" value="1"/>
</dbReference>
<feature type="compositionally biased region" description="Acidic residues" evidence="6">
    <location>
        <begin position="392"/>
        <end position="402"/>
    </location>
</feature>
<keyword evidence="4" id="KW-0862">Zinc</keyword>
<dbReference type="Gene3D" id="1.10.220.150">
    <property type="entry name" value="Arf GTPase activating protein"/>
    <property type="match status" value="1"/>
</dbReference>
<evidence type="ECO:0000256" key="3">
    <source>
        <dbReference type="ARBA" id="ARBA00022771"/>
    </source>
</evidence>
<dbReference type="SUPFAM" id="SSF57863">
    <property type="entry name" value="ArfGap/RecO-like zinc finger"/>
    <property type="match status" value="1"/>
</dbReference>
<dbReference type="FunFam" id="1.10.220.150:FF:000009">
    <property type="entry name" value="stromal membrane-associated protein 1 isoform X1"/>
    <property type="match status" value="1"/>
</dbReference>
<feature type="region of interest" description="Disordered" evidence="6">
    <location>
        <begin position="354"/>
        <end position="476"/>
    </location>
</feature>
<dbReference type="PANTHER" id="PTHR45705">
    <property type="entry name" value="FI20236P1"/>
    <property type="match status" value="1"/>
</dbReference>
<dbReference type="OrthoDB" id="73919at2759"/>
<feature type="region of interest" description="Disordered" evidence="6">
    <location>
        <begin position="278"/>
        <end position="299"/>
    </location>
</feature>
<dbReference type="PRINTS" id="PR00405">
    <property type="entry name" value="REVINTRACTNG"/>
</dbReference>
<feature type="compositionally biased region" description="Basic and acidic residues" evidence="6">
    <location>
        <begin position="403"/>
        <end position="426"/>
    </location>
</feature>
<organism evidence="8 9">
    <name type="scientific">Trichomonas vaginalis (strain ATCC PRA-98 / G3)</name>
    <dbReference type="NCBI Taxonomy" id="412133"/>
    <lineage>
        <taxon>Eukaryota</taxon>
        <taxon>Metamonada</taxon>
        <taxon>Parabasalia</taxon>
        <taxon>Trichomonadida</taxon>
        <taxon>Trichomonadidae</taxon>
        <taxon>Trichomonas</taxon>
    </lineage>
</organism>
<keyword evidence="3 5" id="KW-0863">Zinc-finger</keyword>
<gene>
    <name evidence="8" type="ORF">TVAG_462760</name>
</gene>
<evidence type="ECO:0000256" key="5">
    <source>
        <dbReference type="PROSITE-ProRule" id="PRU00288"/>
    </source>
</evidence>
<dbReference type="GO" id="GO:0008270">
    <property type="term" value="F:zinc ion binding"/>
    <property type="evidence" value="ECO:0007669"/>
    <property type="project" value="UniProtKB-KW"/>
</dbReference>
<dbReference type="GO" id="GO:0005737">
    <property type="term" value="C:cytoplasm"/>
    <property type="evidence" value="ECO:0000318"/>
    <property type="project" value="GO_Central"/>
</dbReference>
<dbReference type="AlphaFoldDB" id="A2DLY7"/>
<reference evidence="8" key="1">
    <citation type="submission" date="2006-10" db="EMBL/GenBank/DDBJ databases">
        <authorList>
            <person name="Amadeo P."/>
            <person name="Zhao Q."/>
            <person name="Wortman J."/>
            <person name="Fraser-Liggett C."/>
            <person name="Carlton J."/>
        </authorList>
    </citation>
    <scope>NUCLEOTIDE SEQUENCE</scope>
    <source>
        <strain evidence="8">G3</strain>
    </source>
</reference>
<dbReference type="GO" id="GO:0005096">
    <property type="term" value="F:GTPase activator activity"/>
    <property type="evidence" value="ECO:0000318"/>
    <property type="project" value="GO_Central"/>
</dbReference>
<dbReference type="STRING" id="5722.A2DLY7"/>
<dbReference type="PROSITE" id="PS50115">
    <property type="entry name" value="ARFGAP"/>
    <property type="match status" value="1"/>
</dbReference>
<dbReference type="InterPro" id="IPR001164">
    <property type="entry name" value="ArfGAP_dom"/>
</dbReference>
<feature type="compositionally biased region" description="Basic residues" evidence="6">
    <location>
        <begin position="138"/>
        <end position="153"/>
    </location>
</feature>
<evidence type="ECO:0000259" key="7">
    <source>
        <dbReference type="PROSITE" id="PS50115"/>
    </source>
</evidence>
<evidence type="ECO:0000256" key="6">
    <source>
        <dbReference type="SAM" id="MobiDB-lite"/>
    </source>
</evidence>
<dbReference type="InParanoid" id="A2DLY7"/>
<feature type="compositionally biased region" description="Basic and acidic residues" evidence="6">
    <location>
        <begin position="368"/>
        <end position="391"/>
    </location>
</feature>
<dbReference type="Proteomes" id="UP000001542">
    <property type="component" value="Unassembled WGS sequence"/>
</dbReference>
<proteinExistence type="predicted"/>
<evidence type="ECO:0000256" key="4">
    <source>
        <dbReference type="ARBA" id="ARBA00022833"/>
    </source>
</evidence>
<dbReference type="eggNOG" id="KOG0703">
    <property type="taxonomic scope" value="Eukaryota"/>
</dbReference>
<reference evidence="8" key="2">
    <citation type="journal article" date="2007" name="Science">
        <title>Draft genome sequence of the sexually transmitted pathogen Trichomonas vaginalis.</title>
        <authorList>
            <person name="Carlton J.M."/>
            <person name="Hirt R.P."/>
            <person name="Silva J.C."/>
            <person name="Delcher A.L."/>
            <person name="Schatz M."/>
            <person name="Zhao Q."/>
            <person name="Wortman J.R."/>
            <person name="Bidwell S.L."/>
            <person name="Alsmark U.C.M."/>
            <person name="Besteiro S."/>
            <person name="Sicheritz-Ponten T."/>
            <person name="Noel C.J."/>
            <person name="Dacks J.B."/>
            <person name="Foster P.G."/>
            <person name="Simillion C."/>
            <person name="Van de Peer Y."/>
            <person name="Miranda-Saavedra D."/>
            <person name="Barton G.J."/>
            <person name="Westrop G.D."/>
            <person name="Mueller S."/>
            <person name="Dessi D."/>
            <person name="Fiori P.L."/>
            <person name="Ren Q."/>
            <person name="Paulsen I."/>
            <person name="Zhang H."/>
            <person name="Bastida-Corcuera F.D."/>
            <person name="Simoes-Barbosa A."/>
            <person name="Brown M.T."/>
            <person name="Hayes R.D."/>
            <person name="Mukherjee M."/>
            <person name="Okumura C.Y."/>
            <person name="Schneider R."/>
            <person name="Smith A.J."/>
            <person name="Vanacova S."/>
            <person name="Villalvazo M."/>
            <person name="Haas B.J."/>
            <person name="Pertea M."/>
            <person name="Feldblyum T.V."/>
            <person name="Utterback T.R."/>
            <person name="Shu C.L."/>
            <person name="Osoegawa K."/>
            <person name="de Jong P.J."/>
            <person name="Hrdy I."/>
            <person name="Horvathova L."/>
            <person name="Zubacova Z."/>
            <person name="Dolezal P."/>
            <person name="Malik S.B."/>
            <person name="Logsdon J.M. Jr."/>
            <person name="Henze K."/>
            <person name="Gupta A."/>
            <person name="Wang C.C."/>
            <person name="Dunne R.L."/>
            <person name="Upcroft J.A."/>
            <person name="Upcroft P."/>
            <person name="White O."/>
            <person name="Salzberg S.L."/>
            <person name="Tang P."/>
            <person name="Chiu C.-H."/>
            <person name="Lee Y.-S."/>
            <person name="Embley T.M."/>
            <person name="Coombs G.H."/>
            <person name="Mottram J.C."/>
            <person name="Tachezy J."/>
            <person name="Fraser-Liggett C.M."/>
            <person name="Johnson P.J."/>
        </authorList>
    </citation>
    <scope>NUCLEOTIDE SEQUENCE [LARGE SCALE GENOMIC DNA]</scope>
    <source>
        <strain evidence="8">G3</strain>
    </source>
</reference>
<dbReference type="PANTHER" id="PTHR45705:SF1">
    <property type="entry name" value="FI20236P1"/>
    <property type="match status" value="1"/>
</dbReference>
<feature type="domain" description="Arf-GAP" evidence="7">
    <location>
        <begin position="10"/>
        <end position="123"/>
    </location>
</feature>
<dbReference type="EMBL" id="DS113217">
    <property type="protein sequence ID" value="EAY18590.1"/>
    <property type="molecule type" value="Genomic_DNA"/>
</dbReference>
<keyword evidence="9" id="KW-1185">Reference proteome</keyword>
<dbReference type="RefSeq" id="XP_001579576.1">
    <property type="nucleotide sequence ID" value="XM_001579526.1"/>
</dbReference>
<dbReference type="SMART" id="SM00105">
    <property type="entry name" value="ArfGap"/>
    <property type="match status" value="1"/>
</dbReference>
<dbReference type="KEGG" id="tva:5464103"/>
<keyword evidence="2" id="KW-0479">Metal-binding</keyword>
<feature type="compositionally biased region" description="Polar residues" evidence="6">
    <location>
        <begin position="154"/>
        <end position="165"/>
    </location>
</feature>
<dbReference type="InterPro" id="IPR037278">
    <property type="entry name" value="ARFGAP/RecO"/>
</dbReference>
<dbReference type="InterPro" id="IPR038508">
    <property type="entry name" value="ArfGAP_dom_sf"/>
</dbReference>
<accession>A2DLY7</accession>
<dbReference type="Pfam" id="PF01412">
    <property type="entry name" value="ArfGap"/>
    <property type="match status" value="1"/>
</dbReference>
<dbReference type="VEuPathDB" id="TrichDB:TVAGG3_1012640"/>
<feature type="compositionally biased region" description="Basic and acidic residues" evidence="6">
    <location>
        <begin position="457"/>
        <end position="466"/>
    </location>
</feature>
<feature type="compositionally biased region" description="Basic residues" evidence="6">
    <location>
        <begin position="467"/>
        <end position="476"/>
    </location>
</feature>
<evidence type="ECO:0000256" key="1">
    <source>
        <dbReference type="ARBA" id="ARBA00022468"/>
    </source>
</evidence>
<evidence type="ECO:0000256" key="2">
    <source>
        <dbReference type="ARBA" id="ARBA00022723"/>
    </source>
</evidence>
<feature type="compositionally biased region" description="Basic residues" evidence="6">
    <location>
        <begin position="357"/>
        <end position="367"/>
    </location>
</feature>
<dbReference type="SMR" id="A2DLY7"/>
<evidence type="ECO:0000313" key="9">
    <source>
        <dbReference type="Proteomes" id="UP000001542"/>
    </source>
</evidence>
<dbReference type="VEuPathDB" id="TrichDB:TVAG_462760"/>
<feature type="compositionally biased region" description="Polar residues" evidence="6">
    <location>
        <begin position="177"/>
        <end position="188"/>
    </location>
</feature>
<dbReference type="InterPro" id="IPR051718">
    <property type="entry name" value="ARF_GTPase-activating"/>
</dbReference>
<keyword evidence="1" id="KW-0343">GTPase activation</keyword>
<name>A2DLY7_TRIV3</name>
<sequence length="476" mass="54520">MNASESAEAQKIISMLLDLPENNLCADCHVNPSKWASTNLGIFICIHCSGVHRSLGTHISKVRSCSLDNWSLEQAYVMANVGNKIANEYWEANLPKDFVRPVPTNKMELALFIKRKYDQKLWTKPGIPPHLSIQPKKSLPKQNKRKSSHKRAHSPSNPVIQNQPSFEPINEAEEKPNNSPNLPTRSGSQIIFTTNKDESSSDSIKGILEPPVESIIAKNVIDYIVDQILEPDVKHELNLLKNIIIEEDINIKPNEIQENNNTPDVFDVDDDFFEDHPPKFVDLPKKENKEEKHEEPRHEEVALDVDDDFFDIEVQKPKIIPNPIKKIPNPAKPVPVIEKIPKKLPRPGVIIVDINEKKKKKHHKKKSEKNPEKVEEKIVQKQEPEPTKEQDNQIDEFFEEYEAETKNQKTNKVDIDNFFQEEEKPAKPAKIPSPFKPASLQKGPGTQLPARLQKLVKSREKVVVGERKRRKHHHSE</sequence>